<dbReference type="PANTHER" id="PTHR33129">
    <property type="entry name" value="PROTEIN KINASE DOMAIN-CONTAINING PROTEIN-RELATED"/>
    <property type="match status" value="1"/>
</dbReference>
<dbReference type="EMBL" id="LVVM01003191">
    <property type="protein sequence ID" value="OJA15344.1"/>
    <property type="molecule type" value="Genomic_DNA"/>
</dbReference>
<keyword evidence="3" id="KW-0964">Secreted</keyword>
<feature type="compositionally biased region" description="Basic and acidic residues" evidence="4">
    <location>
        <begin position="274"/>
        <end position="287"/>
    </location>
</feature>
<evidence type="ECO:0000256" key="4">
    <source>
        <dbReference type="SAM" id="MobiDB-lite"/>
    </source>
</evidence>
<evidence type="ECO:0000256" key="1">
    <source>
        <dbReference type="ARBA" id="ARBA00004340"/>
    </source>
</evidence>
<dbReference type="Pfam" id="PF20147">
    <property type="entry name" value="Crinkler"/>
    <property type="match status" value="1"/>
</dbReference>
<reference evidence="6 7" key="1">
    <citation type="submission" date="2016-03" db="EMBL/GenBank/DDBJ databases">
        <title>Comparative genomics of the ectomycorrhizal sister species Rhizopogon vinicolor and Rhizopogon vesiculosus (Basidiomycota: Boletales) reveals a divergence of the mating type B locus.</title>
        <authorList>
            <person name="Mujic A.B."/>
            <person name="Kuo A."/>
            <person name="Tritt A."/>
            <person name="Lipzen A."/>
            <person name="Chen C."/>
            <person name="Johnson J."/>
            <person name="Sharma A."/>
            <person name="Barry K."/>
            <person name="Grigoriev I.V."/>
            <person name="Spatafora J.W."/>
        </authorList>
    </citation>
    <scope>NUCLEOTIDE SEQUENCE [LARGE SCALE GENOMIC DNA]</scope>
    <source>
        <strain evidence="6 7">AM-OR11-056</strain>
    </source>
</reference>
<dbReference type="Proteomes" id="UP000183567">
    <property type="component" value="Unassembled WGS sequence"/>
</dbReference>
<feature type="compositionally biased region" description="Polar residues" evidence="4">
    <location>
        <begin position="256"/>
        <end position="269"/>
    </location>
</feature>
<comment type="subcellular location">
    <subcellularLocation>
        <location evidence="1">Host cell</location>
    </subcellularLocation>
    <subcellularLocation>
        <location evidence="2">Secreted</location>
    </subcellularLocation>
</comment>
<dbReference type="GO" id="GO:0043657">
    <property type="term" value="C:host cell"/>
    <property type="evidence" value="ECO:0007669"/>
    <property type="project" value="UniProtKB-SubCell"/>
</dbReference>
<organism evidence="6 7">
    <name type="scientific">Rhizopogon vesiculosus</name>
    <dbReference type="NCBI Taxonomy" id="180088"/>
    <lineage>
        <taxon>Eukaryota</taxon>
        <taxon>Fungi</taxon>
        <taxon>Dikarya</taxon>
        <taxon>Basidiomycota</taxon>
        <taxon>Agaricomycotina</taxon>
        <taxon>Agaricomycetes</taxon>
        <taxon>Agaricomycetidae</taxon>
        <taxon>Boletales</taxon>
        <taxon>Suillineae</taxon>
        <taxon>Rhizopogonaceae</taxon>
        <taxon>Rhizopogon</taxon>
    </lineage>
</organism>
<name>A0A1J8QPI0_9AGAM</name>
<evidence type="ECO:0000256" key="2">
    <source>
        <dbReference type="ARBA" id="ARBA00004613"/>
    </source>
</evidence>
<feature type="region of interest" description="Disordered" evidence="4">
    <location>
        <begin position="256"/>
        <end position="287"/>
    </location>
</feature>
<evidence type="ECO:0000313" key="6">
    <source>
        <dbReference type="EMBL" id="OJA15344.1"/>
    </source>
</evidence>
<comment type="caution">
    <text evidence="6">The sequence shown here is derived from an EMBL/GenBank/DDBJ whole genome shotgun (WGS) entry which is preliminary data.</text>
</comment>
<dbReference type="InterPro" id="IPR045379">
    <property type="entry name" value="Crinkler_N"/>
</dbReference>
<dbReference type="STRING" id="180088.A0A1J8QPI0"/>
<feature type="domain" description="Crinkler effector protein N-terminal" evidence="5">
    <location>
        <begin position="129"/>
        <end position="208"/>
    </location>
</feature>
<accession>A0A1J8QPI0</accession>
<evidence type="ECO:0000313" key="7">
    <source>
        <dbReference type="Proteomes" id="UP000183567"/>
    </source>
</evidence>
<protein>
    <recommendedName>
        <fullName evidence="5">Crinkler effector protein N-terminal domain-containing protein</fullName>
    </recommendedName>
</protein>
<evidence type="ECO:0000259" key="5">
    <source>
        <dbReference type="Pfam" id="PF20147"/>
    </source>
</evidence>
<dbReference type="GO" id="GO:0005576">
    <property type="term" value="C:extracellular region"/>
    <property type="evidence" value="ECO:0007669"/>
    <property type="project" value="UniProtKB-SubCell"/>
</dbReference>
<dbReference type="InterPro" id="IPR052980">
    <property type="entry name" value="Crinkler_effector"/>
</dbReference>
<sequence>MYPGPENSPLNHKNACCADGVRQVSVNNSGGGLPPRPQLYRFFPESRMFHPRAYLSAVQRVYEPIFMQEPGKMDLLETEAFAKLLVSRIEVHGDGTVLFQLFKDFAVDLSMPRDRIVTRDDKEWLTTPTTCTVNDFKELIKKAKQPAFNDIPATRLHLWNKVNNLERENLKMIHDKKDLSEGARISNPLATLNTVFLEKLKPTQIHIVLWRPPPRASGSPKGEDDVLETFNTLHGLLWGNAGVLLSSRSVTYGAETTNEGKNVDQSNITDEAENIDKGKARDEGGTTAEDMHEIKTHTCDVFNLQEHVDGMMSLGISVGSHLIVRQEYVYLRQELTTIFEPHGYLNGIAILGQPGIGKSLFLVYLLLARMQDALPVAIETSPLGYYLINNHGVSFHSTYDRDPLNLEDKVVWGLSDSNIDLIIPSMAFTRSPNVRVIQAASPREDRWYDWTKTVGRQQLFMDVWEQEELALLTEVQFGRQHLDMMFRICSQWGPSPHHIVSAMLALASGNISTWEKFMHSTIEYDAEELARDPSSMATTSFTASRVSSILWVRPEDRGINLYKIRTFIPNAAIVVEAVRKAFHKRNPIY</sequence>
<keyword evidence="7" id="KW-1185">Reference proteome</keyword>
<proteinExistence type="predicted"/>
<dbReference type="AlphaFoldDB" id="A0A1J8QPI0"/>
<gene>
    <name evidence="6" type="ORF">AZE42_07554</name>
</gene>
<dbReference type="OrthoDB" id="2692783at2759"/>
<dbReference type="PANTHER" id="PTHR33129:SF3">
    <property type="entry name" value="HOT SPOT (RHS) PROTEIN, PUTATIVE-RELATED"/>
    <property type="match status" value="1"/>
</dbReference>
<evidence type="ECO:0000256" key="3">
    <source>
        <dbReference type="ARBA" id="ARBA00022525"/>
    </source>
</evidence>